<protein>
    <recommendedName>
        <fullName evidence="10">M18 family aminopeptidase</fullName>
        <ecNumber evidence="10">3.4.11.-</ecNumber>
    </recommendedName>
</protein>
<evidence type="ECO:0000256" key="6">
    <source>
        <dbReference type="ARBA" id="ARBA00022801"/>
    </source>
</evidence>
<dbReference type="InterPro" id="IPR023358">
    <property type="entry name" value="Peptidase_M18_dom2"/>
</dbReference>
<keyword evidence="8 9" id="KW-0482">Metalloprotease</keyword>
<dbReference type="Proteomes" id="UP000749311">
    <property type="component" value="Unassembled WGS sequence"/>
</dbReference>
<dbReference type="NCBIfam" id="NF002759">
    <property type="entry name" value="PRK02813.1"/>
    <property type="match status" value="1"/>
</dbReference>
<organism evidence="11 12">
    <name type="scientific">Brooklawnia cerclae</name>
    <dbReference type="NCBI Taxonomy" id="349934"/>
    <lineage>
        <taxon>Bacteria</taxon>
        <taxon>Bacillati</taxon>
        <taxon>Actinomycetota</taxon>
        <taxon>Actinomycetes</taxon>
        <taxon>Propionibacteriales</taxon>
        <taxon>Propionibacteriaceae</taxon>
        <taxon>Brooklawnia</taxon>
    </lineage>
</organism>
<keyword evidence="5 9" id="KW-0479">Metal-binding</keyword>
<reference evidence="11 12" key="1">
    <citation type="submission" date="2020-02" db="EMBL/GenBank/DDBJ databases">
        <title>Sequencing the genomes of 1000 actinobacteria strains.</title>
        <authorList>
            <person name="Klenk H.-P."/>
        </authorList>
    </citation>
    <scope>NUCLEOTIDE SEQUENCE [LARGE SCALE GENOMIC DNA]</scope>
    <source>
        <strain evidence="11 12">DSM 19609</strain>
    </source>
</reference>
<dbReference type="EC" id="3.4.11.-" evidence="10"/>
<dbReference type="SUPFAM" id="SSF101821">
    <property type="entry name" value="Aminopeptidase/glucanase lid domain"/>
    <property type="match status" value="1"/>
</dbReference>
<evidence type="ECO:0000256" key="4">
    <source>
        <dbReference type="ARBA" id="ARBA00022670"/>
    </source>
</evidence>
<dbReference type="PANTHER" id="PTHR28570">
    <property type="entry name" value="ASPARTYL AMINOPEPTIDASE"/>
    <property type="match status" value="1"/>
</dbReference>
<evidence type="ECO:0000256" key="10">
    <source>
        <dbReference type="RuleBase" id="RU004387"/>
    </source>
</evidence>
<evidence type="ECO:0000256" key="2">
    <source>
        <dbReference type="ARBA" id="ARBA00008290"/>
    </source>
</evidence>
<accession>A0ABX0SH62</accession>
<dbReference type="Pfam" id="PF02127">
    <property type="entry name" value="Peptidase_M18"/>
    <property type="match status" value="1"/>
</dbReference>
<dbReference type="SUPFAM" id="SSF53187">
    <property type="entry name" value="Zn-dependent exopeptidases"/>
    <property type="match status" value="1"/>
</dbReference>
<sequence length="420" mass="45439">MPYPDEYLASLVDFLGASPTSYHAAEAMAAALRAAGFTQLDERLPWDEQETRAFVVRDGAVAAWVAPRIWDETTGLRVFACHTDSPGLKLKPSGPFERAGYPLANVEVYGGPILHTWFDRELAVAGRVVGLDGVERLVRTEAIAIVPDLAVHLDRSQRDGLAIDAQRDLMPVFTLENGRTIEEHVWRRVGLDADAVGGYDLFLVPAQGPAVFGTDGDFLASARLDNLASVHSGLTAILRAERTNDLQFLVAFDHEEIGSQTLTGASGSLLDDVLVRLSDARSWSPDRHTAWLRRGWCLSADVTHAVHPNRPDRHDPVAWPRLNGGPVLKWSAAMRYATDAASTAVWRRACRAAGVPSQVFVNNNDVPGGSSLGPLSSTRSGLRTVDAGIAVWAMHSIRETCGVHDPAMLSQVASEFLAGA</sequence>
<keyword evidence="7 9" id="KW-0862">Zinc</keyword>
<gene>
    <name evidence="11" type="ORF">FB473_002384</name>
</gene>
<dbReference type="Gene3D" id="3.40.630.10">
    <property type="entry name" value="Zn peptidases"/>
    <property type="match status" value="1"/>
</dbReference>
<keyword evidence="6 9" id="KW-0378">Hydrolase</keyword>
<proteinExistence type="inferred from homology"/>
<evidence type="ECO:0000256" key="1">
    <source>
        <dbReference type="ARBA" id="ARBA00001947"/>
    </source>
</evidence>
<dbReference type="GO" id="GO:0004177">
    <property type="term" value="F:aminopeptidase activity"/>
    <property type="evidence" value="ECO:0007669"/>
    <property type="project" value="UniProtKB-KW"/>
</dbReference>
<comment type="cofactor">
    <cofactor evidence="1 10">
        <name>Zn(2+)</name>
        <dbReference type="ChEBI" id="CHEBI:29105"/>
    </cofactor>
</comment>
<evidence type="ECO:0000313" key="12">
    <source>
        <dbReference type="Proteomes" id="UP000749311"/>
    </source>
</evidence>
<keyword evidence="4 9" id="KW-0645">Protease</keyword>
<comment type="caution">
    <text evidence="11">The sequence shown here is derived from an EMBL/GenBank/DDBJ whole genome shotgun (WGS) entry which is preliminary data.</text>
</comment>
<dbReference type="RefSeq" id="WP_167167945.1">
    <property type="nucleotide sequence ID" value="NZ_BAAAOO010000007.1"/>
</dbReference>
<keyword evidence="3 9" id="KW-0031">Aminopeptidase</keyword>
<evidence type="ECO:0000256" key="7">
    <source>
        <dbReference type="ARBA" id="ARBA00022833"/>
    </source>
</evidence>
<keyword evidence="12" id="KW-1185">Reference proteome</keyword>
<evidence type="ECO:0000256" key="9">
    <source>
        <dbReference type="RuleBase" id="RU004386"/>
    </source>
</evidence>
<evidence type="ECO:0000256" key="8">
    <source>
        <dbReference type="ARBA" id="ARBA00023049"/>
    </source>
</evidence>
<dbReference type="Gene3D" id="2.30.250.10">
    <property type="entry name" value="Aminopeptidase i, Domain 2"/>
    <property type="match status" value="1"/>
</dbReference>
<dbReference type="PANTHER" id="PTHR28570:SF3">
    <property type="entry name" value="ASPARTYL AMINOPEPTIDASE"/>
    <property type="match status" value="1"/>
</dbReference>
<name>A0ABX0SH62_9ACTN</name>
<evidence type="ECO:0000256" key="5">
    <source>
        <dbReference type="ARBA" id="ARBA00022723"/>
    </source>
</evidence>
<dbReference type="EMBL" id="JAAMOZ010000001">
    <property type="protein sequence ID" value="NIH57739.1"/>
    <property type="molecule type" value="Genomic_DNA"/>
</dbReference>
<evidence type="ECO:0000256" key="3">
    <source>
        <dbReference type="ARBA" id="ARBA00022438"/>
    </source>
</evidence>
<dbReference type="PRINTS" id="PR00932">
    <property type="entry name" value="AMINO1PTASE"/>
</dbReference>
<comment type="similarity">
    <text evidence="2 9">Belongs to the peptidase M18 family.</text>
</comment>
<dbReference type="InterPro" id="IPR001948">
    <property type="entry name" value="Peptidase_M18"/>
</dbReference>
<evidence type="ECO:0000313" key="11">
    <source>
        <dbReference type="EMBL" id="NIH57739.1"/>
    </source>
</evidence>